<dbReference type="InterPro" id="IPR037027">
    <property type="entry name" value="YqgF/RNaseH-like_dom_sf"/>
</dbReference>
<dbReference type="EMBL" id="CAFBOV010000052">
    <property type="protein sequence ID" value="CAB4993393.1"/>
    <property type="molecule type" value="Genomic_DNA"/>
</dbReference>
<dbReference type="SMART" id="SM00732">
    <property type="entry name" value="YqgFc"/>
    <property type="match status" value="1"/>
</dbReference>
<dbReference type="GO" id="GO:0004518">
    <property type="term" value="F:nuclease activity"/>
    <property type="evidence" value="ECO:0007669"/>
    <property type="project" value="UniProtKB-KW"/>
</dbReference>
<feature type="domain" description="YqgF/RNase H-like" evidence="5">
    <location>
        <begin position="1"/>
        <end position="102"/>
    </location>
</feature>
<name>A0A6J7NRU2_9ZZZZ</name>
<reference evidence="7" key="1">
    <citation type="submission" date="2020-05" db="EMBL/GenBank/DDBJ databases">
        <authorList>
            <person name="Chiriac C."/>
            <person name="Salcher M."/>
            <person name="Ghai R."/>
            <person name="Kavagutti S V."/>
        </authorList>
    </citation>
    <scope>NUCLEOTIDE SEQUENCE</scope>
</reference>
<evidence type="ECO:0000256" key="3">
    <source>
        <dbReference type="ARBA" id="ARBA00022722"/>
    </source>
</evidence>
<sequence>MRSVGVDLGSKRIGIAVSDSSGTIASPLVVIARGSNHSQDHKKIQEIINEYEAECVVVGMPLTLAGAIGPAARLALDEIKEMTKSLTVPVHSHDERLTTKTANDSMIEANMNAQARRKVVDKIAAAVMLQGWLDHADRHKS</sequence>
<protein>
    <submittedName>
        <fullName evidence="7">Unannotated protein</fullName>
    </submittedName>
</protein>
<keyword evidence="3" id="KW-0540">Nuclease</keyword>
<evidence type="ECO:0000256" key="1">
    <source>
        <dbReference type="ARBA" id="ARBA00022490"/>
    </source>
</evidence>
<dbReference type="HAMAP" id="MF_00651">
    <property type="entry name" value="Nuclease_YqgF"/>
    <property type="match status" value="1"/>
</dbReference>
<keyword evidence="2" id="KW-0690">Ribosome biogenesis</keyword>
<gene>
    <name evidence="6" type="ORF">UFOPK3026_00578</name>
    <name evidence="7" type="ORF">UFOPK4020_00385</name>
</gene>
<evidence type="ECO:0000256" key="2">
    <source>
        <dbReference type="ARBA" id="ARBA00022517"/>
    </source>
</evidence>
<evidence type="ECO:0000259" key="5">
    <source>
        <dbReference type="SMART" id="SM00732"/>
    </source>
</evidence>
<accession>A0A6J7NRU2</accession>
<dbReference type="EMBL" id="CAFAAP010000069">
    <property type="protein sequence ID" value="CAB4801425.1"/>
    <property type="molecule type" value="Genomic_DNA"/>
</dbReference>
<evidence type="ECO:0000313" key="7">
    <source>
        <dbReference type="EMBL" id="CAB4993393.1"/>
    </source>
</evidence>
<proteinExistence type="inferred from homology"/>
<evidence type="ECO:0000313" key="6">
    <source>
        <dbReference type="EMBL" id="CAB4801425.1"/>
    </source>
</evidence>
<evidence type="ECO:0000256" key="4">
    <source>
        <dbReference type="ARBA" id="ARBA00022801"/>
    </source>
</evidence>
<organism evidence="7">
    <name type="scientific">freshwater metagenome</name>
    <dbReference type="NCBI Taxonomy" id="449393"/>
    <lineage>
        <taxon>unclassified sequences</taxon>
        <taxon>metagenomes</taxon>
        <taxon>ecological metagenomes</taxon>
    </lineage>
</organism>
<dbReference type="AlphaFoldDB" id="A0A6J7NRU2"/>
<dbReference type="Pfam" id="PF03652">
    <property type="entry name" value="RuvX"/>
    <property type="match status" value="1"/>
</dbReference>
<keyword evidence="1" id="KW-0963">Cytoplasm</keyword>
<dbReference type="SUPFAM" id="SSF53098">
    <property type="entry name" value="Ribonuclease H-like"/>
    <property type="match status" value="1"/>
</dbReference>
<dbReference type="GO" id="GO:0005829">
    <property type="term" value="C:cytosol"/>
    <property type="evidence" value="ECO:0007669"/>
    <property type="project" value="TreeGrafter"/>
</dbReference>
<dbReference type="InterPro" id="IPR012337">
    <property type="entry name" value="RNaseH-like_sf"/>
</dbReference>
<dbReference type="GO" id="GO:0000967">
    <property type="term" value="P:rRNA 5'-end processing"/>
    <property type="evidence" value="ECO:0007669"/>
    <property type="project" value="TreeGrafter"/>
</dbReference>
<dbReference type="InterPro" id="IPR006641">
    <property type="entry name" value="YqgF/RNaseH-like_dom"/>
</dbReference>
<dbReference type="GO" id="GO:0016787">
    <property type="term" value="F:hydrolase activity"/>
    <property type="evidence" value="ECO:0007669"/>
    <property type="project" value="UniProtKB-KW"/>
</dbReference>
<dbReference type="InterPro" id="IPR005227">
    <property type="entry name" value="YqgF"/>
</dbReference>
<dbReference type="PANTHER" id="PTHR33317:SF4">
    <property type="entry name" value="POLYNUCLEOTIDYL TRANSFERASE, RIBONUCLEASE H-LIKE SUPERFAMILY PROTEIN"/>
    <property type="match status" value="1"/>
</dbReference>
<dbReference type="CDD" id="cd16964">
    <property type="entry name" value="YqgF"/>
    <property type="match status" value="1"/>
</dbReference>
<dbReference type="PANTHER" id="PTHR33317">
    <property type="entry name" value="POLYNUCLEOTIDYL TRANSFERASE, RIBONUCLEASE H-LIKE SUPERFAMILY PROTEIN"/>
    <property type="match status" value="1"/>
</dbReference>
<dbReference type="NCBIfam" id="TIGR00250">
    <property type="entry name" value="RNAse_H_YqgF"/>
    <property type="match status" value="1"/>
</dbReference>
<keyword evidence="4" id="KW-0378">Hydrolase</keyword>
<dbReference type="Gene3D" id="3.30.420.140">
    <property type="entry name" value="YqgF/RNase H-like domain"/>
    <property type="match status" value="1"/>
</dbReference>